<gene>
    <name evidence="3" type="ordered locus">SeSA_A3939</name>
</gene>
<evidence type="ECO:0000313" key="3">
    <source>
        <dbReference type="EMBL" id="ACF92465.1"/>
    </source>
</evidence>
<keyword evidence="1" id="KW-0732">Signal</keyword>
<dbReference type="PANTHER" id="PTHR37549">
    <property type="entry name" value="LIPOPROTEIN LPRI"/>
    <property type="match status" value="1"/>
</dbReference>
<protein>
    <recommendedName>
        <fullName evidence="2">Lysozyme inhibitor LprI-like N-terminal domain-containing protein</fullName>
    </recommendedName>
</protein>
<feature type="domain" description="Lysozyme inhibitor LprI-like N-terminal" evidence="2">
    <location>
        <begin position="28"/>
        <end position="91"/>
    </location>
</feature>
<dbReference type="Pfam" id="PF07007">
    <property type="entry name" value="LprI"/>
    <property type="match status" value="1"/>
</dbReference>
<proteinExistence type="predicted"/>
<accession>A0A0N1R072</accession>
<reference evidence="3 4" key="1">
    <citation type="journal article" date="2011" name="J. Bacteriol.">
        <title>Comparative genomics of 28 Salmonella enterica isolates: evidence for CRISPR-mediated adaptive sublineage evolution.</title>
        <authorList>
            <person name="Fricke W.F."/>
            <person name="Mammel M.K."/>
            <person name="McDermott P.F."/>
            <person name="Tartera C."/>
            <person name="White D.G."/>
            <person name="Leclerc J.E."/>
            <person name="Ravel J."/>
            <person name="Cebula T.A."/>
        </authorList>
    </citation>
    <scope>NUCLEOTIDE SEQUENCE [LARGE SCALE GENOMIC DNA]</scope>
    <source>
        <strain evidence="3 4">CVM19633</strain>
    </source>
</reference>
<evidence type="ECO:0000259" key="2">
    <source>
        <dbReference type="Pfam" id="PF07007"/>
    </source>
</evidence>
<name>A0A0N1R072_SALSV</name>
<dbReference type="EMBL" id="CP001127">
    <property type="protein sequence ID" value="ACF92465.1"/>
    <property type="molecule type" value="Genomic_DNA"/>
</dbReference>
<evidence type="ECO:0000313" key="4">
    <source>
        <dbReference type="Proteomes" id="UP000001865"/>
    </source>
</evidence>
<dbReference type="PANTHER" id="PTHR37549:SF1">
    <property type="entry name" value="LIPOPROTEIN LPRI"/>
    <property type="match status" value="1"/>
</dbReference>
<dbReference type="GO" id="GO:0005576">
    <property type="term" value="C:extracellular region"/>
    <property type="evidence" value="ECO:0007669"/>
    <property type="project" value="TreeGrafter"/>
</dbReference>
<sequence length="277" mass="31853">MVNIINKKSLFILSMMACSTSYAASFDCNTVASGVEKMICSDHKLSRLDDYLSQNYKIAMGPDMPEEAKSKIRKSQIDWLNKRNACTDAQCIERMYSKQMDYLWNECFDHLSGKIEYIKFSEAIDKIKRDLASQEYNKTHKTPEEVIRELSTKNTNKVQQLGFNNKQLDSILFLDGFGSYFEYHTLRESLSLIYELPDLTSLEMINYKGYAGFKIKTTGRPSSGFIFREENGEIYLNGLVSGDKVIEATTENDMRELARIFLSYTGYVIDNNNSKDL</sequence>
<dbReference type="Proteomes" id="UP000001865">
    <property type="component" value="Chromosome"/>
</dbReference>
<feature type="chain" id="PRO_5005880102" description="Lysozyme inhibitor LprI-like N-terminal domain-containing protein" evidence="1">
    <location>
        <begin position="24"/>
        <end position="277"/>
    </location>
</feature>
<dbReference type="Gene3D" id="1.20.1270.180">
    <property type="match status" value="1"/>
</dbReference>
<dbReference type="RefSeq" id="WP_001529980.1">
    <property type="nucleotide sequence ID" value="NC_011094.1"/>
</dbReference>
<dbReference type="InterPro" id="IPR052755">
    <property type="entry name" value="Lysozyme_Inhibitor_LprI"/>
</dbReference>
<feature type="signal peptide" evidence="1">
    <location>
        <begin position="1"/>
        <end position="23"/>
    </location>
</feature>
<dbReference type="InterPro" id="IPR009739">
    <property type="entry name" value="LprI-like_N"/>
</dbReference>
<dbReference type="HOGENOM" id="CLU_1003613_0_0_6"/>
<dbReference type="AlphaFoldDB" id="A0A0N1R072"/>
<dbReference type="KEGG" id="sew:SeSA_A3939"/>
<organism evidence="3 4">
    <name type="scientific">Salmonella schwarzengrund (strain CVM19633)</name>
    <dbReference type="NCBI Taxonomy" id="439843"/>
    <lineage>
        <taxon>Bacteria</taxon>
        <taxon>Pseudomonadati</taxon>
        <taxon>Pseudomonadota</taxon>
        <taxon>Gammaproteobacteria</taxon>
        <taxon>Enterobacterales</taxon>
        <taxon>Enterobacteriaceae</taxon>
        <taxon>Salmonella</taxon>
    </lineage>
</organism>
<evidence type="ECO:0000256" key="1">
    <source>
        <dbReference type="SAM" id="SignalP"/>
    </source>
</evidence>